<dbReference type="PANTHER" id="PTHR32120:SF10">
    <property type="entry name" value="SMALL RIBOSOMAL SUBUNIT BIOGENESIS GTPASE RSGA"/>
    <property type="match status" value="1"/>
</dbReference>
<dbReference type="Gene3D" id="1.10.40.50">
    <property type="entry name" value="Probable gtpase engc, domain 3"/>
    <property type="match status" value="1"/>
</dbReference>
<keyword evidence="8 10" id="KW-0694">RNA-binding</keyword>
<evidence type="ECO:0000259" key="11">
    <source>
        <dbReference type="PROSITE" id="PS50936"/>
    </source>
</evidence>
<gene>
    <name evidence="10" type="primary">rsgA</name>
    <name evidence="13" type="ORF">Ga0123461_2010</name>
</gene>
<dbReference type="GO" id="GO:0005737">
    <property type="term" value="C:cytoplasm"/>
    <property type="evidence" value="ECO:0007669"/>
    <property type="project" value="UniProtKB-SubCell"/>
</dbReference>
<dbReference type="PROSITE" id="PS51721">
    <property type="entry name" value="G_CP"/>
    <property type="match status" value="1"/>
</dbReference>
<dbReference type="GO" id="GO:0003924">
    <property type="term" value="F:GTPase activity"/>
    <property type="evidence" value="ECO:0007669"/>
    <property type="project" value="UniProtKB-UniRule"/>
</dbReference>
<keyword evidence="9 10" id="KW-0342">GTP-binding</keyword>
<feature type="binding site" evidence="10">
    <location>
        <position position="290"/>
    </location>
    <ligand>
        <name>Zn(2+)</name>
        <dbReference type="ChEBI" id="CHEBI:29105"/>
    </ligand>
</feature>
<comment type="subunit">
    <text evidence="10">Monomer. Associates with 30S ribosomal subunit, binds 16S rRNA.</text>
</comment>
<dbReference type="GO" id="GO:0019843">
    <property type="term" value="F:rRNA binding"/>
    <property type="evidence" value="ECO:0007669"/>
    <property type="project" value="UniProtKB-KW"/>
</dbReference>
<accession>A0A2K8L808</accession>
<feature type="domain" description="CP-type G" evidence="12">
    <location>
        <begin position="100"/>
        <end position="260"/>
    </location>
</feature>
<evidence type="ECO:0000256" key="5">
    <source>
        <dbReference type="ARBA" id="ARBA00022741"/>
    </source>
</evidence>
<protein>
    <recommendedName>
        <fullName evidence="10">Small ribosomal subunit biogenesis GTPase RsgA</fullName>
        <ecNumber evidence="10">3.6.1.-</ecNumber>
    </recommendedName>
</protein>
<evidence type="ECO:0000256" key="6">
    <source>
        <dbReference type="ARBA" id="ARBA00022801"/>
    </source>
</evidence>
<evidence type="ECO:0000256" key="7">
    <source>
        <dbReference type="ARBA" id="ARBA00022833"/>
    </source>
</evidence>
<feature type="binding site" evidence="10">
    <location>
        <begin position="149"/>
        <end position="152"/>
    </location>
    <ligand>
        <name>GTP</name>
        <dbReference type="ChEBI" id="CHEBI:37565"/>
    </ligand>
</feature>
<dbReference type="SUPFAM" id="SSF52540">
    <property type="entry name" value="P-loop containing nucleoside triphosphate hydrolases"/>
    <property type="match status" value="1"/>
</dbReference>
<evidence type="ECO:0000256" key="4">
    <source>
        <dbReference type="ARBA" id="ARBA00022730"/>
    </source>
</evidence>
<dbReference type="InterPro" id="IPR004881">
    <property type="entry name" value="Ribosome_biogen_GTPase_RsgA"/>
</dbReference>
<dbReference type="Proteomes" id="UP000231701">
    <property type="component" value="Chromosome"/>
</dbReference>
<feature type="binding site" evidence="10">
    <location>
        <position position="296"/>
    </location>
    <ligand>
        <name>Zn(2+)</name>
        <dbReference type="ChEBI" id="CHEBI:29105"/>
    </ligand>
</feature>
<evidence type="ECO:0000259" key="12">
    <source>
        <dbReference type="PROSITE" id="PS51721"/>
    </source>
</evidence>
<dbReference type="InterPro" id="IPR030378">
    <property type="entry name" value="G_CP_dom"/>
</dbReference>
<evidence type="ECO:0000256" key="2">
    <source>
        <dbReference type="ARBA" id="ARBA00022517"/>
    </source>
</evidence>
<dbReference type="OrthoDB" id="5288797at2"/>
<dbReference type="InterPro" id="IPR027417">
    <property type="entry name" value="P-loop_NTPase"/>
</dbReference>
<feature type="binding site" evidence="10">
    <location>
        <begin position="203"/>
        <end position="211"/>
    </location>
    <ligand>
        <name>GTP</name>
        <dbReference type="ChEBI" id="CHEBI:37565"/>
    </ligand>
</feature>
<proteinExistence type="inferred from homology"/>
<dbReference type="GO" id="GO:0042274">
    <property type="term" value="P:ribosomal small subunit biogenesis"/>
    <property type="evidence" value="ECO:0007669"/>
    <property type="project" value="UniProtKB-UniRule"/>
</dbReference>
<evidence type="ECO:0000256" key="8">
    <source>
        <dbReference type="ARBA" id="ARBA00022884"/>
    </source>
</evidence>
<dbReference type="RefSeq" id="WP_100278186.1">
    <property type="nucleotide sequence ID" value="NZ_CP018799.1"/>
</dbReference>
<organism evidence="13 14">
    <name type="scientific">Mariprofundus aestuarium</name>
    <dbReference type="NCBI Taxonomy" id="1921086"/>
    <lineage>
        <taxon>Bacteria</taxon>
        <taxon>Pseudomonadati</taxon>
        <taxon>Pseudomonadota</taxon>
        <taxon>Candidatius Mariprofundia</taxon>
        <taxon>Mariprofundales</taxon>
        <taxon>Mariprofundaceae</taxon>
        <taxon>Mariprofundus</taxon>
    </lineage>
</organism>
<evidence type="ECO:0000256" key="10">
    <source>
        <dbReference type="HAMAP-Rule" id="MF_01820"/>
    </source>
</evidence>
<feature type="binding site" evidence="10">
    <location>
        <position position="283"/>
    </location>
    <ligand>
        <name>Zn(2+)</name>
        <dbReference type="ChEBI" id="CHEBI:29105"/>
    </ligand>
</feature>
<comment type="subcellular location">
    <subcellularLocation>
        <location evidence="10">Cytoplasm</location>
    </subcellularLocation>
</comment>
<keyword evidence="6 10" id="KW-0378">Hydrolase</keyword>
<keyword evidence="2 10" id="KW-0690">Ribosome biogenesis</keyword>
<feature type="binding site" evidence="10">
    <location>
        <position position="288"/>
    </location>
    <ligand>
        <name>Zn(2+)</name>
        <dbReference type="ChEBI" id="CHEBI:29105"/>
    </ligand>
</feature>
<reference evidence="13 14" key="1">
    <citation type="submission" date="2016-12" db="EMBL/GenBank/DDBJ databases">
        <title>Isolation and genomic insights into novel planktonic Zetaproteobacteria from stratified waters of the Chesapeake Bay.</title>
        <authorList>
            <person name="McAllister S.M."/>
            <person name="Kato S."/>
            <person name="Chan C.S."/>
            <person name="Chiu B.K."/>
            <person name="Field E.K."/>
        </authorList>
    </citation>
    <scope>NUCLEOTIDE SEQUENCE [LARGE SCALE GENOMIC DNA]</scope>
    <source>
        <strain evidence="13 14">CP-5</strain>
    </source>
</reference>
<keyword evidence="3 10" id="KW-0479">Metal-binding</keyword>
<comment type="cofactor">
    <cofactor evidence="10">
        <name>Zn(2+)</name>
        <dbReference type="ChEBI" id="CHEBI:29105"/>
    </cofactor>
    <text evidence="10">Binds 1 zinc ion per subunit.</text>
</comment>
<dbReference type="Gene3D" id="3.40.50.300">
    <property type="entry name" value="P-loop containing nucleotide triphosphate hydrolases"/>
    <property type="match status" value="1"/>
</dbReference>
<evidence type="ECO:0000256" key="9">
    <source>
        <dbReference type="ARBA" id="ARBA00023134"/>
    </source>
</evidence>
<evidence type="ECO:0000256" key="1">
    <source>
        <dbReference type="ARBA" id="ARBA00022490"/>
    </source>
</evidence>
<dbReference type="GO" id="GO:0005525">
    <property type="term" value="F:GTP binding"/>
    <property type="evidence" value="ECO:0007669"/>
    <property type="project" value="UniProtKB-UniRule"/>
</dbReference>
<dbReference type="GO" id="GO:0046872">
    <property type="term" value="F:metal ion binding"/>
    <property type="evidence" value="ECO:0007669"/>
    <property type="project" value="UniProtKB-KW"/>
</dbReference>
<dbReference type="AlphaFoldDB" id="A0A2K8L808"/>
<dbReference type="NCBIfam" id="TIGR00157">
    <property type="entry name" value="ribosome small subunit-dependent GTPase A"/>
    <property type="match status" value="1"/>
</dbReference>
<dbReference type="Pfam" id="PF03193">
    <property type="entry name" value="RsgA_GTPase"/>
    <property type="match status" value="1"/>
</dbReference>
<comment type="similarity">
    <text evidence="10">Belongs to the TRAFAC class YlqF/YawG GTPase family. RsgA subfamily.</text>
</comment>
<dbReference type="CDD" id="cd01854">
    <property type="entry name" value="YjeQ_EngC"/>
    <property type="match status" value="1"/>
</dbReference>
<sequence length="353" mass="39531">MELIALGFDSWFEDHAKELVKPEQSIARVIAVDRGRCIVNDGFREISAVLLGKYLHEIESPADFPCVGDWVSVEHHDSDAFASIHAILQRKTLLRRKTAGREIEFQMIAANIDTAFIVQSCRFDFNIRRLERYLVMVNEGQIEPLILLTKTDLISPDELELLMANIRSAGINTQIIALSNVTGSGIEQVRALMAAGKTYCLLGSSGVGKTTLINRLVGKAELETKSVSATGEGRHTTTRRQLIMLEDGAMLIDMPGMRELGMVGDSEGIDESFSDVVELIANCRFADCSHSNEPGCAILMAIENGELSEDHFQNYLKLNKESDFYQMSHHEKRKKDKAFGRHIKSVMKHRDKY</sequence>
<dbReference type="InterPro" id="IPR010914">
    <property type="entry name" value="RsgA_GTPase_dom"/>
</dbReference>
<dbReference type="EMBL" id="CP018799">
    <property type="protein sequence ID" value="ATX80416.1"/>
    <property type="molecule type" value="Genomic_DNA"/>
</dbReference>
<keyword evidence="7 10" id="KW-0862">Zinc</keyword>
<dbReference type="KEGG" id="maes:Ga0123461_2010"/>
<name>A0A2K8L808_MARES</name>
<dbReference type="EC" id="3.6.1.-" evidence="10"/>
<evidence type="ECO:0000313" key="13">
    <source>
        <dbReference type="EMBL" id="ATX80416.1"/>
    </source>
</evidence>
<dbReference type="PROSITE" id="PS50936">
    <property type="entry name" value="ENGC_GTPASE"/>
    <property type="match status" value="1"/>
</dbReference>
<comment type="function">
    <text evidence="10">One of several proteins that assist in the late maturation steps of the functional core of the 30S ribosomal subunit. Helps release RbfA from mature subunits. May play a role in the assembly of ribosomal proteins into the subunit. Circularly permuted GTPase that catalyzes slow GTP hydrolysis, GTPase activity is stimulated by the 30S ribosomal subunit.</text>
</comment>
<keyword evidence="4 10" id="KW-0699">rRNA-binding</keyword>
<evidence type="ECO:0000313" key="14">
    <source>
        <dbReference type="Proteomes" id="UP000231701"/>
    </source>
</evidence>
<keyword evidence="5 10" id="KW-0547">Nucleotide-binding</keyword>
<keyword evidence="1 10" id="KW-0963">Cytoplasm</keyword>
<dbReference type="HAMAP" id="MF_01820">
    <property type="entry name" value="GTPase_RsgA"/>
    <property type="match status" value="1"/>
</dbReference>
<dbReference type="PANTHER" id="PTHR32120">
    <property type="entry name" value="SMALL RIBOSOMAL SUBUNIT BIOGENESIS GTPASE RSGA"/>
    <property type="match status" value="1"/>
</dbReference>
<evidence type="ECO:0000256" key="3">
    <source>
        <dbReference type="ARBA" id="ARBA00022723"/>
    </source>
</evidence>
<feature type="domain" description="EngC GTPase" evidence="11">
    <location>
        <begin position="110"/>
        <end position="258"/>
    </location>
</feature>
<keyword evidence="14" id="KW-1185">Reference proteome</keyword>